<reference evidence="2 3" key="1">
    <citation type="submission" date="2014-02" db="EMBL/GenBank/DDBJ databases">
        <title>The genome sequence of the entomopathogenic fungus Metarhizium robertsii ARSEF 2575.</title>
        <authorList>
            <person name="Giuliano Garisto Donzelli B."/>
            <person name="Roe B.A."/>
            <person name="Macmil S.L."/>
            <person name="Krasnoff S.B."/>
            <person name="Gibson D.M."/>
        </authorList>
    </citation>
    <scope>NUCLEOTIDE SEQUENCE [LARGE SCALE GENOMIC DNA]</scope>
    <source>
        <strain evidence="2 3">ARSEF 2575</strain>
    </source>
</reference>
<evidence type="ECO:0000256" key="1">
    <source>
        <dbReference type="ARBA" id="ARBA00038158"/>
    </source>
</evidence>
<keyword evidence="2" id="KW-0808">Transferase</keyword>
<comment type="caution">
    <text evidence="2">The sequence shown here is derived from an EMBL/GenBank/DDBJ whole genome shotgun (WGS) entry which is preliminary data.</text>
</comment>
<dbReference type="CDD" id="cd02440">
    <property type="entry name" value="AdoMet_MTases"/>
    <property type="match status" value="1"/>
</dbReference>
<proteinExistence type="inferred from homology"/>
<gene>
    <name evidence="2" type="ORF">X797_009096</name>
</gene>
<dbReference type="GO" id="GO:0032259">
    <property type="term" value="P:methylation"/>
    <property type="evidence" value="ECO:0007669"/>
    <property type="project" value="UniProtKB-KW"/>
</dbReference>
<dbReference type="GO" id="GO:0008168">
    <property type="term" value="F:methyltransferase activity"/>
    <property type="evidence" value="ECO:0007669"/>
    <property type="project" value="UniProtKB-KW"/>
</dbReference>
<dbReference type="EMBL" id="JELW01000033">
    <property type="protein sequence ID" value="EXU97712.1"/>
    <property type="molecule type" value="Genomic_DNA"/>
</dbReference>
<dbReference type="SUPFAM" id="SSF53335">
    <property type="entry name" value="S-adenosyl-L-methionine-dependent methyltransferases"/>
    <property type="match status" value="1"/>
</dbReference>
<dbReference type="Pfam" id="PF13489">
    <property type="entry name" value="Methyltransf_23"/>
    <property type="match status" value="1"/>
</dbReference>
<name>A0A0A1UR39_9HYPO</name>
<sequence>MPTPRADEPDAVMGDGIDKHDEARLHPLCDFEFTFESSTLLIEPDVRSHPDARREAEVSSFSDASLTNSVLEYPKLFGRTYHAFHAGCMSCPRRPCERLALQGPIMQKLMGGKLHFAPICSQDYPHFILDIATGIGDWAIEMADEFPDARIIATDLSPIQPNYVPPNVRFYVEDATEPWDFPHKFNFIHTRLTGGCWEDFEKQIAAQAFDALEPGGWFESQEVDCNISCDDGTLDPCGPIVSWISDLILAADKMGRPTLLGPVLKRAYENVGFVDVQQRVYKMPLNSWPKNRYLKQVGLLWGHNLVEGLSAFSYQLLHHGFDRSAEEIEASLVDVRRDLSNTSIHAYMPTFVVWGRKPYPHEVRAKALPRGRVVFGAT</sequence>
<dbReference type="AlphaFoldDB" id="A0A0A1UR39"/>
<accession>A0A0A1UR39</accession>
<dbReference type="Gene3D" id="3.40.50.150">
    <property type="entry name" value="Vaccinia Virus protein VP39"/>
    <property type="match status" value="1"/>
</dbReference>
<dbReference type="Proteomes" id="UP000030151">
    <property type="component" value="Unassembled WGS sequence"/>
</dbReference>
<organism evidence="2 3">
    <name type="scientific">Metarhizium robertsii</name>
    <dbReference type="NCBI Taxonomy" id="568076"/>
    <lineage>
        <taxon>Eukaryota</taxon>
        <taxon>Fungi</taxon>
        <taxon>Dikarya</taxon>
        <taxon>Ascomycota</taxon>
        <taxon>Pezizomycotina</taxon>
        <taxon>Sordariomycetes</taxon>
        <taxon>Hypocreomycetidae</taxon>
        <taxon>Hypocreales</taxon>
        <taxon>Clavicipitaceae</taxon>
        <taxon>Metarhizium</taxon>
    </lineage>
</organism>
<dbReference type="PANTHER" id="PTHR43591">
    <property type="entry name" value="METHYLTRANSFERASE"/>
    <property type="match status" value="1"/>
</dbReference>
<dbReference type="InterPro" id="IPR029063">
    <property type="entry name" value="SAM-dependent_MTases_sf"/>
</dbReference>
<dbReference type="HOGENOM" id="CLU_010595_1_1_1"/>
<dbReference type="PANTHER" id="PTHR43591:SF14">
    <property type="entry name" value="METHYLTRANSFERASE"/>
    <property type="match status" value="1"/>
</dbReference>
<keyword evidence="2" id="KW-0489">Methyltransferase</keyword>
<protein>
    <submittedName>
        <fullName evidence="2">Methyltransferase</fullName>
    </submittedName>
</protein>
<comment type="similarity">
    <text evidence="1">Belongs to the methyltransferase superfamily. LaeA methyltransferase family.</text>
</comment>
<evidence type="ECO:0000313" key="2">
    <source>
        <dbReference type="EMBL" id="EXU97712.1"/>
    </source>
</evidence>
<dbReference type="OrthoDB" id="2013972at2759"/>
<evidence type="ECO:0000313" key="3">
    <source>
        <dbReference type="Proteomes" id="UP000030151"/>
    </source>
</evidence>